<dbReference type="KEGG" id="bvi:Bcep1808_2148"/>
<gene>
    <name evidence="2" type="ordered locus">Bcep1808_2148</name>
</gene>
<proteinExistence type="predicted"/>
<evidence type="ECO:0000313" key="3">
    <source>
        <dbReference type="Proteomes" id="UP000002287"/>
    </source>
</evidence>
<feature type="region of interest" description="Disordered" evidence="1">
    <location>
        <begin position="138"/>
        <end position="163"/>
    </location>
</feature>
<dbReference type="HOGENOM" id="CLU_646684_0_0_4"/>
<accession>A4JFU7</accession>
<feature type="region of interest" description="Disordered" evidence="1">
    <location>
        <begin position="393"/>
        <end position="424"/>
    </location>
</feature>
<dbReference type="AlphaFoldDB" id="A4JFU7"/>
<dbReference type="Proteomes" id="UP000002287">
    <property type="component" value="Chromosome 1"/>
</dbReference>
<protein>
    <submittedName>
        <fullName evidence="2">Uncharacterized protein</fullName>
    </submittedName>
</protein>
<reference evidence="3" key="1">
    <citation type="submission" date="2007-03" db="EMBL/GenBank/DDBJ databases">
        <title>Complete sequence of chromosome 1 of Burkholderia vietnamiensis G4.</title>
        <authorList>
            <consortium name="US DOE Joint Genome Institute"/>
            <person name="Copeland A."/>
            <person name="Lucas S."/>
            <person name="Lapidus A."/>
            <person name="Barry K."/>
            <person name="Detter J.C."/>
            <person name="Glavina del Rio T."/>
            <person name="Hammon N."/>
            <person name="Israni S."/>
            <person name="Dalin E."/>
            <person name="Tice H."/>
            <person name="Pitluck S."/>
            <person name="Chain P."/>
            <person name="Malfatti S."/>
            <person name="Shin M."/>
            <person name="Vergez L."/>
            <person name="Schmutz J."/>
            <person name="Larimer F."/>
            <person name="Land M."/>
            <person name="Hauser L."/>
            <person name="Kyrpides N."/>
            <person name="Tiedje J."/>
            <person name="Richardson P."/>
        </authorList>
    </citation>
    <scope>NUCLEOTIDE SEQUENCE [LARGE SCALE GENOMIC DNA]</scope>
    <source>
        <strain evidence="3">G4 / LMG 22486</strain>
    </source>
</reference>
<feature type="compositionally biased region" description="Basic and acidic residues" evidence="1">
    <location>
        <begin position="143"/>
        <end position="152"/>
    </location>
</feature>
<sequence length="424" mass="43917">MRPLFVPLKRLRPQPLRRSRTDLVLAALALCGTLAGCDKHPVAVHTPASLTPSSVALRSIGSASGHGRQDTRDGRDPATTAAMAALTASSTTPATPVSAAAIASTTSPAPTGRDLSATADTSALASLAVELAHGPTGASLDARLQEDKAREGGKRKRTTSVAAATPAQVVHDLVVDPVSRNAPFGGEIAILSQLTAAQAAGGGAIASAASRKGARLGGPLSEGSLVFDLHSGRLARASGVEEWRAFAAQGLKGSRAKLDATRWPLGVRNRNPGNLRDNATGGFRLFDTFEDGIHSADANLLDYGVHHHINTLTGVINRWAPAGDGDNNPAIYAAAVSKATGIGVDDVIDLRDPAVRQHILAAMFDVESPGWRVAMQQSPTAFAALTGNLPRRQALKPAPNFEPAPSLRPETPETREPALSGEDV</sequence>
<dbReference type="EMBL" id="CP000614">
    <property type="protein sequence ID" value="ABO55150.1"/>
    <property type="molecule type" value="Genomic_DNA"/>
</dbReference>
<evidence type="ECO:0000313" key="2">
    <source>
        <dbReference type="EMBL" id="ABO55150.1"/>
    </source>
</evidence>
<evidence type="ECO:0000256" key="1">
    <source>
        <dbReference type="SAM" id="MobiDB-lite"/>
    </source>
</evidence>
<organism evidence="2 3">
    <name type="scientific">Burkholderia vietnamiensis (strain G4 / LMG 22486)</name>
    <name type="common">Burkholderia cepacia (strain R1808)</name>
    <dbReference type="NCBI Taxonomy" id="269482"/>
    <lineage>
        <taxon>Bacteria</taxon>
        <taxon>Pseudomonadati</taxon>
        <taxon>Pseudomonadota</taxon>
        <taxon>Betaproteobacteria</taxon>
        <taxon>Burkholderiales</taxon>
        <taxon>Burkholderiaceae</taxon>
        <taxon>Burkholderia</taxon>
        <taxon>Burkholderia cepacia complex</taxon>
    </lineage>
</organism>
<name>A4JFU7_BURVG</name>
<dbReference type="eggNOG" id="ENOG5032ZB3">
    <property type="taxonomic scope" value="Bacteria"/>
</dbReference>